<organism evidence="1">
    <name type="scientific">marine metagenome</name>
    <dbReference type="NCBI Taxonomy" id="408172"/>
    <lineage>
        <taxon>unclassified sequences</taxon>
        <taxon>metagenomes</taxon>
        <taxon>ecological metagenomes</taxon>
    </lineage>
</organism>
<dbReference type="EMBL" id="UINC01080314">
    <property type="protein sequence ID" value="SVC23135.1"/>
    <property type="molecule type" value="Genomic_DNA"/>
</dbReference>
<evidence type="ECO:0000313" key="1">
    <source>
        <dbReference type="EMBL" id="SVC23135.1"/>
    </source>
</evidence>
<name>A0A382KHR2_9ZZZZ</name>
<protein>
    <submittedName>
        <fullName evidence="1">Uncharacterized protein</fullName>
    </submittedName>
</protein>
<proteinExistence type="predicted"/>
<dbReference type="AlphaFoldDB" id="A0A382KHR2"/>
<gene>
    <name evidence="1" type="ORF">METZ01_LOCUS275989</name>
</gene>
<feature type="non-terminal residue" evidence="1">
    <location>
        <position position="1"/>
    </location>
</feature>
<sequence>VKLPDEQPRGGLRAAPFFWFFQTSFHWQQVKQPLYALDSTVVLGDGGLETNC</sequence>
<accession>A0A382KHR2</accession>
<reference evidence="1" key="1">
    <citation type="submission" date="2018-05" db="EMBL/GenBank/DDBJ databases">
        <authorList>
            <person name="Lanie J.A."/>
            <person name="Ng W.-L."/>
            <person name="Kazmierczak K.M."/>
            <person name="Andrzejewski T.M."/>
            <person name="Davidsen T.M."/>
            <person name="Wayne K.J."/>
            <person name="Tettelin H."/>
            <person name="Glass J.I."/>
            <person name="Rusch D."/>
            <person name="Podicherti R."/>
            <person name="Tsui H.-C.T."/>
            <person name="Winkler M.E."/>
        </authorList>
    </citation>
    <scope>NUCLEOTIDE SEQUENCE</scope>
</reference>